<feature type="region of interest" description="Disordered" evidence="1">
    <location>
        <begin position="275"/>
        <end position="307"/>
    </location>
</feature>
<reference evidence="2" key="1">
    <citation type="submission" date="2021-01" db="EMBL/GenBank/DDBJ databases">
        <title>Whole genome shotgun sequence of Actinoplanes tereljensis NBRC 105297.</title>
        <authorList>
            <person name="Komaki H."/>
            <person name="Tamura T."/>
        </authorList>
    </citation>
    <scope>NUCLEOTIDE SEQUENCE</scope>
    <source>
        <strain evidence="2">NBRC 105297</strain>
    </source>
</reference>
<dbReference type="EMBL" id="BOMY01000032">
    <property type="protein sequence ID" value="GIF21824.1"/>
    <property type="molecule type" value="Genomic_DNA"/>
</dbReference>
<keyword evidence="3" id="KW-1185">Reference proteome</keyword>
<evidence type="ECO:0000313" key="2">
    <source>
        <dbReference type="EMBL" id="GIF21824.1"/>
    </source>
</evidence>
<comment type="caution">
    <text evidence="2">The sequence shown here is derived from an EMBL/GenBank/DDBJ whole genome shotgun (WGS) entry which is preliminary data.</text>
</comment>
<dbReference type="AlphaFoldDB" id="A0A919NPS9"/>
<protein>
    <submittedName>
        <fullName evidence="2">Uncharacterized protein</fullName>
    </submittedName>
</protein>
<evidence type="ECO:0000256" key="1">
    <source>
        <dbReference type="SAM" id="MobiDB-lite"/>
    </source>
</evidence>
<proteinExistence type="predicted"/>
<dbReference type="Proteomes" id="UP000623608">
    <property type="component" value="Unassembled WGS sequence"/>
</dbReference>
<gene>
    <name evidence="2" type="ORF">Ate02nite_45540</name>
</gene>
<sequence>MFTGIAFGVASWQYQIANAPTPISHFFGHVSAQLADDDGGDSVRPPEPHFYFNVSVDSDNYDPTFSGARRHDLKDRISVLIYGEMGDLRGKKISITAWEDARPTDPIALGRDLGSPIIPVEDQPGESFSQHGDQITITVPKDFRGGLGVSASWTMLRPIGAVGGGLLAMSYPTCSTRGPDFGGCSVLGGALAAGQTVINVSPPLTSPSLIRWDEKADPESASTSLGWLSLLISDSELSRARESHLFIAGALLGVAGGGLLEVLIRAVPSSRRSISIQDQQQAGTIGAGGPLPGRPQQGSVPAVPGERWAEWKRELGERRNYRPPD</sequence>
<organism evidence="2 3">
    <name type="scientific">Paractinoplanes tereljensis</name>
    <dbReference type="NCBI Taxonomy" id="571912"/>
    <lineage>
        <taxon>Bacteria</taxon>
        <taxon>Bacillati</taxon>
        <taxon>Actinomycetota</taxon>
        <taxon>Actinomycetes</taxon>
        <taxon>Micromonosporales</taxon>
        <taxon>Micromonosporaceae</taxon>
        <taxon>Paractinoplanes</taxon>
    </lineage>
</organism>
<evidence type="ECO:0000313" key="3">
    <source>
        <dbReference type="Proteomes" id="UP000623608"/>
    </source>
</evidence>
<accession>A0A919NPS9</accession>
<name>A0A919NPS9_9ACTN</name>